<keyword evidence="8" id="KW-1185">Reference proteome</keyword>
<gene>
    <name evidence="7" type="primary">truA2_1</name>
    <name evidence="4" type="synonym">truA</name>
    <name evidence="7" type="ORF">Lac1_08870</name>
</gene>
<feature type="domain" description="Pseudouridine synthase I TruA alpha/beta" evidence="6">
    <location>
        <begin position="28"/>
        <end position="122"/>
    </location>
</feature>
<organism evidence="7 8">
    <name type="scientific">Claveliimonas bilis</name>
    <dbReference type="NCBI Taxonomy" id="3028070"/>
    <lineage>
        <taxon>Bacteria</taxon>
        <taxon>Bacillati</taxon>
        <taxon>Bacillota</taxon>
        <taxon>Clostridia</taxon>
        <taxon>Lachnospirales</taxon>
        <taxon>Lachnospiraceae</taxon>
        <taxon>Claveliimonas</taxon>
    </lineage>
</organism>
<feature type="domain" description="Pseudouridine synthase I TruA alpha/beta" evidence="6">
    <location>
        <begin position="164"/>
        <end position="264"/>
    </location>
</feature>
<keyword evidence="2 4" id="KW-0819">tRNA processing</keyword>
<comment type="similarity">
    <text evidence="1 4 5">Belongs to the tRNA pseudouridine synthase TruA family.</text>
</comment>
<proteinExistence type="inferred from homology"/>
<dbReference type="InterPro" id="IPR020103">
    <property type="entry name" value="PsdUridine_synth_cat_dom_sf"/>
</dbReference>
<comment type="function">
    <text evidence="4">Formation of pseudouridine at positions 38, 39 and 40 in the anticodon stem and loop of transfer RNAs.</text>
</comment>
<feature type="active site" description="Nucleophile" evidence="4">
    <location>
        <position position="73"/>
    </location>
</feature>
<evidence type="ECO:0000256" key="2">
    <source>
        <dbReference type="ARBA" id="ARBA00022694"/>
    </source>
</evidence>
<dbReference type="EC" id="5.4.99.12" evidence="4"/>
<protein>
    <recommendedName>
        <fullName evidence="4">tRNA pseudouridine synthase A</fullName>
        <ecNumber evidence="4">5.4.99.12</ecNumber>
    </recommendedName>
    <alternativeName>
        <fullName evidence="4">tRNA pseudouridine(38-40) synthase</fullName>
    </alternativeName>
    <alternativeName>
        <fullName evidence="4">tRNA pseudouridylate synthase I</fullName>
    </alternativeName>
    <alternativeName>
        <fullName evidence="4">tRNA-uridine isomerase I</fullName>
    </alternativeName>
</protein>
<evidence type="ECO:0000256" key="5">
    <source>
        <dbReference type="RuleBase" id="RU003792"/>
    </source>
</evidence>
<evidence type="ECO:0000313" key="8">
    <source>
        <dbReference type="Proteomes" id="UP001305815"/>
    </source>
</evidence>
<dbReference type="Pfam" id="PF01416">
    <property type="entry name" value="PseudoU_synth_1"/>
    <property type="match status" value="2"/>
</dbReference>
<dbReference type="InterPro" id="IPR001406">
    <property type="entry name" value="PsdUridine_synth_TruA"/>
</dbReference>
<comment type="subunit">
    <text evidence="4">Homodimer.</text>
</comment>
<feature type="binding site" evidence="4">
    <location>
        <position position="131"/>
    </location>
    <ligand>
        <name>substrate</name>
    </ligand>
</feature>
<dbReference type="PIRSF" id="PIRSF001430">
    <property type="entry name" value="tRNA_psdUrid_synth"/>
    <property type="match status" value="1"/>
</dbReference>
<dbReference type="Gene3D" id="3.30.70.580">
    <property type="entry name" value="Pseudouridine synthase I, catalytic domain, N-terminal subdomain"/>
    <property type="match status" value="1"/>
</dbReference>
<accession>A0ABN6YZ70</accession>
<dbReference type="Proteomes" id="UP001305815">
    <property type="component" value="Chromosome"/>
</dbReference>
<dbReference type="CDD" id="cd02570">
    <property type="entry name" value="PseudoU_synth_EcTruA"/>
    <property type="match status" value="1"/>
</dbReference>
<dbReference type="HAMAP" id="MF_00171">
    <property type="entry name" value="TruA"/>
    <property type="match status" value="1"/>
</dbReference>
<dbReference type="PANTHER" id="PTHR11142">
    <property type="entry name" value="PSEUDOURIDYLATE SYNTHASE"/>
    <property type="match status" value="1"/>
</dbReference>
<dbReference type="SUPFAM" id="SSF55120">
    <property type="entry name" value="Pseudouridine synthase"/>
    <property type="match status" value="1"/>
</dbReference>
<evidence type="ECO:0000256" key="3">
    <source>
        <dbReference type="ARBA" id="ARBA00023235"/>
    </source>
</evidence>
<dbReference type="EMBL" id="AP027742">
    <property type="protein sequence ID" value="BDZ76704.1"/>
    <property type="molecule type" value="Genomic_DNA"/>
</dbReference>
<comment type="catalytic activity">
    <reaction evidence="4 5">
        <text>uridine(38/39/40) in tRNA = pseudouridine(38/39/40) in tRNA</text>
        <dbReference type="Rhea" id="RHEA:22376"/>
        <dbReference type="Rhea" id="RHEA-COMP:10085"/>
        <dbReference type="Rhea" id="RHEA-COMP:10087"/>
        <dbReference type="ChEBI" id="CHEBI:65314"/>
        <dbReference type="ChEBI" id="CHEBI:65315"/>
        <dbReference type="EC" id="5.4.99.12"/>
    </reaction>
</comment>
<dbReference type="NCBIfam" id="TIGR00071">
    <property type="entry name" value="hisT_truA"/>
    <property type="match status" value="1"/>
</dbReference>
<comment type="caution">
    <text evidence="4">Lacks conserved residue(s) required for the propagation of feature annotation.</text>
</comment>
<evidence type="ECO:0000256" key="4">
    <source>
        <dbReference type="HAMAP-Rule" id="MF_00171"/>
    </source>
</evidence>
<name>A0ABN6YZ70_9FIRM</name>
<dbReference type="Gene3D" id="3.30.70.660">
    <property type="entry name" value="Pseudouridine synthase I, catalytic domain, C-terminal subdomain"/>
    <property type="match status" value="1"/>
</dbReference>
<keyword evidence="3 4" id="KW-0413">Isomerase</keyword>
<dbReference type="InterPro" id="IPR020097">
    <property type="entry name" value="PsdUridine_synth_TruA_a/b_dom"/>
</dbReference>
<dbReference type="InterPro" id="IPR020095">
    <property type="entry name" value="PsdUridine_synth_TruA_C"/>
</dbReference>
<sequence>MASSFVIKISMEIQIDWVSDMRNYKLTIAYDGSRYQGWQRQATTDNTIQYIIEWSLGKIVGYRVQVDGSGRTDSGVHARGQVASVKLSGLYDPEELKESLNRYLPEDIRILKVELVKNNFHARKSAKGKKYEYYIDCREKPDVFSRRYCYHYPEKLDIEAMRDATKYLIGVKNFVSFTDNKDTNDTVRKIYNIKIVRSGEKVRITYYGSGFLYHMVRILTGTLLEVGTGRRDASKLPVVIAAEDRSLAGFLAPARGLFLRKVYY</sequence>
<dbReference type="InterPro" id="IPR020094">
    <property type="entry name" value="TruA/RsuA/RluB/E/F_N"/>
</dbReference>
<evidence type="ECO:0000259" key="6">
    <source>
        <dbReference type="Pfam" id="PF01416"/>
    </source>
</evidence>
<evidence type="ECO:0000256" key="1">
    <source>
        <dbReference type="ARBA" id="ARBA00009375"/>
    </source>
</evidence>
<reference evidence="8" key="1">
    <citation type="journal article" date="2023" name="Int. J. Syst. Evol. Microbiol.">
        <title>Claveliimonas bilis gen. nov., sp. nov., deoxycholic acid-producing bacteria isolated from human faeces, and reclassification of Sellimonas monacensis Zenner et al. 2021 as Claveliimonas monacensis comb. nov.</title>
        <authorList>
            <person name="Hisatomi A."/>
            <person name="Kastawa N.W.E.P.G."/>
            <person name="Song I."/>
            <person name="Ohkuma M."/>
            <person name="Fukiya S."/>
            <person name="Sakamoto M."/>
        </authorList>
    </citation>
    <scope>NUCLEOTIDE SEQUENCE [LARGE SCALE GENOMIC DNA]</scope>
    <source>
        <strain evidence="8">12BBH14</strain>
    </source>
</reference>
<dbReference type="PANTHER" id="PTHR11142:SF0">
    <property type="entry name" value="TRNA PSEUDOURIDINE SYNTHASE-LIKE 1"/>
    <property type="match status" value="1"/>
</dbReference>
<evidence type="ECO:0000313" key="7">
    <source>
        <dbReference type="EMBL" id="BDZ76704.1"/>
    </source>
</evidence>